<dbReference type="PANTHER" id="PTHR11012">
    <property type="entry name" value="PROTEIN KINASE-LIKE DOMAIN-CONTAINING"/>
    <property type="match status" value="1"/>
</dbReference>
<gene>
    <name evidence="3" type="primary">LOC105268975</name>
</gene>
<evidence type="ECO:0000313" key="3">
    <source>
        <dbReference type="RefSeq" id="NP_001401479.1"/>
    </source>
</evidence>
<accession>A0AAR9JCG7</accession>
<dbReference type="RefSeq" id="NP_001401479.1">
    <property type="nucleotide sequence ID" value="NM_001414550.1"/>
</dbReference>
<keyword evidence="2" id="KW-1185">Reference proteome</keyword>
<dbReference type="PANTHER" id="PTHR11012:SF8">
    <property type="entry name" value="JUVENILE HORMONE-INDUCIBLE PROTEIN 26"/>
    <property type="match status" value="1"/>
</dbReference>
<name>A0AAR9JCG7_9HYME</name>
<proteinExistence type="predicted"/>
<dbReference type="GeneID" id="105268975"/>
<dbReference type="SUPFAM" id="SSF56112">
    <property type="entry name" value="Protein kinase-like (PK-like)"/>
    <property type="match status" value="1"/>
</dbReference>
<dbReference type="AlphaFoldDB" id="A0AAR9JCG7"/>
<dbReference type="KEGG" id="fas:105268975"/>
<dbReference type="Pfam" id="PF02958">
    <property type="entry name" value="EcKL"/>
    <property type="match status" value="1"/>
</dbReference>
<organism evidence="2 3">
    <name type="scientific">Fopius arisanus</name>
    <dbReference type="NCBI Taxonomy" id="64838"/>
    <lineage>
        <taxon>Eukaryota</taxon>
        <taxon>Metazoa</taxon>
        <taxon>Ecdysozoa</taxon>
        <taxon>Arthropoda</taxon>
        <taxon>Hexapoda</taxon>
        <taxon>Insecta</taxon>
        <taxon>Pterygota</taxon>
        <taxon>Neoptera</taxon>
        <taxon>Endopterygota</taxon>
        <taxon>Hymenoptera</taxon>
        <taxon>Apocrita</taxon>
        <taxon>Ichneumonoidea</taxon>
        <taxon>Braconidae</taxon>
        <taxon>Opiinae</taxon>
        <taxon>Fopius</taxon>
    </lineage>
</organism>
<dbReference type="InterPro" id="IPR015897">
    <property type="entry name" value="CHK_kinase-like"/>
</dbReference>
<dbReference type="SMART" id="SM00587">
    <property type="entry name" value="CHK"/>
    <property type="match status" value="1"/>
</dbReference>
<sequence length="405" mass="47152">MSTMIEWLDEEVIPKIIERIEKSGRKFKRNWAELENFHFSSQVFLLELIFKEDEKNEEETFHLILKCPSVPHELSWKLLDNGMYANEILFYEKFARNSPTYPRYIYGTADDPDKTVVIMENVSKRGFKMCPQPYDVPFKYVMHAVREIGRFHGAGYVMKAKYPKEFREMISQIKLCRYVRGSRYEILIETVALRPLEWLRKINYDSVFCDKMEKYFGDAFNNIILNGMRPIEPLAVLIHGDFTRSNMLFKETSDKVETMLIDFGTICYASPGIDLSTFLFLNASSEDRRNRFDEIFAAYHESLLGYLRDAGVVDLENYSIESMLNDYRSRATFGYITALHFLPVLRGYCHHDDDDCKPSRGREDIVAASGRVKVGGGDGMSKEFADMLLELRNTGCLDHVLEEIK</sequence>
<feature type="domain" description="CHK kinase-like" evidence="1">
    <location>
        <begin position="117"/>
        <end position="309"/>
    </location>
</feature>
<evidence type="ECO:0000259" key="1">
    <source>
        <dbReference type="SMART" id="SM00587"/>
    </source>
</evidence>
<protein>
    <submittedName>
        <fullName evidence="3">Uncharacterized LOC105268975</fullName>
    </submittedName>
</protein>
<evidence type="ECO:0000313" key="2">
    <source>
        <dbReference type="Proteomes" id="UP000694866"/>
    </source>
</evidence>
<dbReference type="InterPro" id="IPR004119">
    <property type="entry name" value="EcKL"/>
</dbReference>
<dbReference type="InterPro" id="IPR011009">
    <property type="entry name" value="Kinase-like_dom_sf"/>
</dbReference>
<dbReference type="Proteomes" id="UP000694866">
    <property type="component" value="Unplaced"/>
</dbReference>
<reference evidence="3" key="1">
    <citation type="submission" date="2025-08" db="UniProtKB">
        <authorList>
            <consortium name="RefSeq"/>
        </authorList>
    </citation>
    <scope>IDENTIFICATION</scope>
</reference>
<dbReference type="Gene3D" id="3.90.1200.10">
    <property type="match status" value="1"/>
</dbReference>